<name>A0A4Q7M989_9MICO</name>
<feature type="region of interest" description="Disordered" evidence="2">
    <location>
        <begin position="276"/>
        <end position="304"/>
    </location>
</feature>
<comment type="similarity">
    <text evidence="1">Belongs to the SURF1 family.</text>
</comment>
<comment type="caution">
    <text evidence="1">Lacks conserved residue(s) required for the propagation of feature annotation.</text>
</comment>
<dbReference type="PROSITE" id="PS50895">
    <property type="entry name" value="SURF1"/>
    <property type="match status" value="1"/>
</dbReference>
<dbReference type="Pfam" id="PF02104">
    <property type="entry name" value="SURF1"/>
    <property type="match status" value="1"/>
</dbReference>
<dbReference type="GO" id="GO:0005886">
    <property type="term" value="C:plasma membrane"/>
    <property type="evidence" value="ECO:0007669"/>
    <property type="project" value="UniProtKB-SubCell"/>
</dbReference>
<dbReference type="AlphaFoldDB" id="A0A4Q7M989"/>
<evidence type="ECO:0000256" key="1">
    <source>
        <dbReference type="RuleBase" id="RU363076"/>
    </source>
</evidence>
<evidence type="ECO:0000313" key="4">
    <source>
        <dbReference type="Proteomes" id="UP000293852"/>
    </source>
</evidence>
<proteinExistence type="inferred from homology"/>
<feature type="transmembrane region" description="Helical" evidence="1">
    <location>
        <begin position="246"/>
        <end position="266"/>
    </location>
</feature>
<dbReference type="Proteomes" id="UP000293852">
    <property type="component" value="Unassembled WGS sequence"/>
</dbReference>
<accession>A0A4Q7M989</accession>
<dbReference type="RefSeq" id="WP_242608027.1">
    <property type="nucleotide sequence ID" value="NZ_SGWX01000001.1"/>
</dbReference>
<reference evidence="3 4" key="1">
    <citation type="submission" date="2019-02" db="EMBL/GenBank/DDBJ databases">
        <title>Sequencing the genomes of 1000 actinobacteria strains.</title>
        <authorList>
            <person name="Klenk H.-P."/>
        </authorList>
    </citation>
    <scope>NUCLEOTIDE SEQUENCE [LARGE SCALE GENOMIC DNA]</scope>
    <source>
        <strain evidence="3 4">DSM 16932</strain>
    </source>
</reference>
<evidence type="ECO:0000256" key="2">
    <source>
        <dbReference type="SAM" id="MobiDB-lite"/>
    </source>
</evidence>
<keyword evidence="1" id="KW-1133">Transmembrane helix</keyword>
<keyword evidence="1" id="KW-0472">Membrane</keyword>
<gene>
    <name evidence="3" type="ORF">EV386_3574</name>
</gene>
<keyword evidence="4" id="KW-1185">Reference proteome</keyword>
<organism evidence="3 4">
    <name type="scientific">Xylanimonas ulmi</name>
    <dbReference type="NCBI Taxonomy" id="228973"/>
    <lineage>
        <taxon>Bacteria</taxon>
        <taxon>Bacillati</taxon>
        <taxon>Actinomycetota</taxon>
        <taxon>Actinomycetes</taxon>
        <taxon>Micrococcales</taxon>
        <taxon>Promicromonosporaceae</taxon>
        <taxon>Xylanimonas</taxon>
    </lineage>
</organism>
<comment type="subcellular location">
    <subcellularLocation>
        <location evidence="1">Cell membrane</location>
        <topology evidence="1">Multi-pass membrane protein</topology>
    </subcellularLocation>
</comment>
<keyword evidence="1" id="KW-0812">Transmembrane</keyword>
<dbReference type="EMBL" id="SGWX01000001">
    <property type="protein sequence ID" value="RZS63212.1"/>
    <property type="molecule type" value="Genomic_DNA"/>
</dbReference>
<dbReference type="InterPro" id="IPR002994">
    <property type="entry name" value="Surf1/Shy1"/>
</dbReference>
<evidence type="ECO:0000313" key="3">
    <source>
        <dbReference type="EMBL" id="RZS63212.1"/>
    </source>
</evidence>
<keyword evidence="1" id="KW-1003">Cell membrane</keyword>
<comment type="caution">
    <text evidence="3">The sequence shown here is derived from an EMBL/GenBank/DDBJ whole genome shotgun (WGS) entry which is preliminary data.</text>
</comment>
<sequence>MPEPLTVRPSTWRALLRPRMLLLLVIALTAAALCARLGLWQWHRALERSAAAERHAVAEVAAAGPVGLGSLVAPQSPMPGDDVGRTVWARGTYEASGQRLVRGRALDGEVGYLVLTPLRVADDGTGGDSWADLSGQPVLAVVRGWVAAPSDAPGLAVPAGEVQVTGWLQSAEATSGQVAPDNPGGPPLTDAIAPSALVNDWGGPIWDGYLVLTASDPAQVAASDGGPAALPRPVIEGGSGLNLQSLFYAIEWAVFALFALAFYVRLARDELAVERGAPAPPGSGGPPVVRPPRGQDAGIAGLPG</sequence>
<dbReference type="CDD" id="cd06662">
    <property type="entry name" value="SURF1"/>
    <property type="match status" value="1"/>
</dbReference>
<protein>
    <recommendedName>
        <fullName evidence="1">SURF1-like protein</fullName>
    </recommendedName>
</protein>
<feature type="compositionally biased region" description="Pro residues" evidence="2">
    <location>
        <begin position="278"/>
        <end position="290"/>
    </location>
</feature>